<dbReference type="Pfam" id="PF12849">
    <property type="entry name" value="PBP_like_2"/>
    <property type="match status" value="1"/>
</dbReference>
<protein>
    <submittedName>
        <fullName evidence="3">Putative effector protein</fullName>
    </submittedName>
</protein>
<evidence type="ECO:0000259" key="2">
    <source>
        <dbReference type="Pfam" id="PF12849"/>
    </source>
</evidence>
<keyword evidence="4" id="KW-1185">Reference proteome</keyword>
<proteinExistence type="predicted"/>
<dbReference type="PANTHER" id="PTHR37945:SF1">
    <property type="entry name" value="EXTRACELLULAR TUNGSTATE BINDING PROTEIN"/>
    <property type="match status" value="1"/>
</dbReference>
<sequence>MIQRVFAFTFVASSGLLAVALPAQRPFSTHSPAAAECPILPCAEEIYYGVDVKPNKCPTGLRISNGGAGLSGLVGELANHFITYYKSINSTCFKIEWVKGDTTESINYLSTGQVDVGITYSKAAECQAEEEKWTDYRQYGFRDHFYLVGPGPSNENPAGLQAYDRTSGAKNENVMSQFRKIVRTGNEYNNPPTRFLSRYDKSATNIKDSELFIAIGQVPWAFAYSKWYHQYMMYPIDALKAASLLKEYTVTDRGTWLSTPEKYTKQLVIYNEGNDENPQDPLLNPAFFLIGTKASDRKLAKDFVDWVTSSNGQGVIENFKGKLGGNSGESLYTGAPPKNDTRYDRIRSCEVPGA</sequence>
<evidence type="ECO:0000313" key="3">
    <source>
        <dbReference type="EMBL" id="KAB5596386.1"/>
    </source>
</evidence>
<dbReference type="InterPro" id="IPR024370">
    <property type="entry name" value="PBP_domain"/>
</dbReference>
<dbReference type="PANTHER" id="PTHR37945">
    <property type="entry name" value="EXTRACELLULAR TUNGSTATE BINDING PROTEIN"/>
    <property type="match status" value="1"/>
</dbReference>
<evidence type="ECO:0000256" key="1">
    <source>
        <dbReference type="SAM" id="SignalP"/>
    </source>
</evidence>
<dbReference type="AlphaFoldDB" id="A0A5N5R0B8"/>
<dbReference type="OrthoDB" id="10260248at2759"/>
<accession>A0A5N5R0B8</accession>
<dbReference type="InterPro" id="IPR052738">
    <property type="entry name" value="ABC-Tungstate_binding"/>
</dbReference>
<gene>
    <name evidence="3" type="ORF">CTheo_23</name>
</gene>
<dbReference type="SUPFAM" id="SSF53850">
    <property type="entry name" value="Periplasmic binding protein-like II"/>
    <property type="match status" value="1"/>
</dbReference>
<feature type="signal peptide" evidence="1">
    <location>
        <begin position="1"/>
        <end position="22"/>
    </location>
</feature>
<keyword evidence="1" id="KW-0732">Signal</keyword>
<feature type="domain" description="PBP" evidence="2">
    <location>
        <begin position="89"/>
        <end position="310"/>
    </location>
</feature>
<dbReference type="Proteomes" id="UP000383932">
    <property type="component" value="Unassembled WGS sequence"/>
</dbReference>
<comment type="caution">
    <text evidence="3">The sequence shown here is derived from an EMBL/GenBank/DDBJ whole genome shotgun (WGS) entry which is preliminary data.</text>
</comment>
<evidence type="ECO:0000313" key="4">
    <source>
        <dbReference type="Proteomes" id="UP000383932"/>
    </source>
</evidence>
<organism evidence="3 4">
    <name type="scientific">Ceratobasidium theobromae</name>
    <dbReference type="NCBI Taxonomy" id="1582974"/>
    <lineage>
        <taxon>Eukaryota</taxon>
        <taxon>Fungi</taxon>
        <taxon>Dikarya</taxon>
        <taxon>Basidiomycota</taxon>
        <taxon>Agaricomycotina</taxon>
        <taxon>Agaricomycetes</taxon>
        <taxon>Cantharellales</taxon>
        <taxon>Ceratobasidiaceae</taxon>
        <taxon>Ceratobasidium</taxon>
    </lineage>
</organism>
<dbReference type="Gene3D" id="3.40.190.10">
    <property type="entry name" value="Periplasmic binding protein-like II"/>
    <property type="match status" value="2"/>
</dbReference>
<reference evidence="3 4" key="1">
    <citation type="journal article" date="2019" name="Fungal Biol. Biotechnol.">
        <title>Draft genome sequence of fastidious pathogen Ceratobasidium theobromae, which causes vascular-streak dieback in Theobroma cacao.</title>
        <authorList>
            <person name="Ali S.S."/>
            <person name="Asman A."/>
            <person name="Shao J."/>
            <person name="Firmansyah A.P."/>
            <person name="Susilo A.W."/>
            <person name="Rosmana A."/>
            <person name="McMahon P."/>
            <person name="Junaid M."/>
            <person name="Guest D."/>
            <person name="Kheng T.Y."/>
            <person name="Meinhardt L.W."/>
            <person name="Bailey B.A."/>
        </authorList>
    </citation>
    <scope>NUCLEOTIDE SEQUENCE [LARGE SCALE GENOMIC DNA]</scope>
    <source>
        <strain evidence="3 4">CT2</strain>
    </source>
</reference>
<dbReference type="EMBL" id="SSOP01000001">
    <property type="protein sequence ID" value="KAB5596386.1"/>
    <property type="molecule type" value="Genomic_DNA"/>
</dbReference>
<name>A0A5N5R0B8_9AGAM</name>
<feature type="chain" id="PRO_5024322592" evidence="1">
    <location>
        <begin position="23"/>
        <end position="354"/>
    </location>
</feature>